<comment type="caution">
    <text evidence="3">The sequence shown here is derived from an EMBL/GenBank/DDBJ whole genome shotgun (WGS) entry which is preliminary data.</text>
</comment>
<dbReference type="AlphaFoldDB" id="A0AAN7EFM6"/>
<reference evidence="3 4" key="1">
    <citation type="journal article" date="2023" name="G3 (Bethesda)">
        <title>A haplotype-resolved chromosome-scale genome for Quercus rubra L. provides insights into the genetics of adaptive traits for red oak species.</title>
        <authorList>
            <person name="Kapoor B."/>
            <person name="Jenkins J."/>
            <person name="Schmutz J."/>
            <person name="Zhebentyayeva T."/>
            <person name="Kuelheim C."/>
            <person name="Coggeshall M."/>
            <person name="Heim C."/>
            <person name="Lasky J.R."/>
            <person name="Leites L."/>
            <person name="Islam-Faridi N."/>
            <person name="Romero-Severson J."/>
            <person name="DeLeo V.L."/>
            <person name="Lucas S.M."/>
            <person name="Lazic D."/>
            <person name="Gailing O."/>
            <person name="Carlson J."/>
            <person name="Staton M."/>
        </authorList>
    </citation>
    <scope>NUCLEOTIDE SEQUENCE [LARGE SCALE GENOMIC DNA]</scope>
    <source>
        <strain evidence="3">Pseudo-F2</strain>
    </source>
</reference>
<dbReference type="GO" id="GO:0007165">
    <property type="term" value="P:signal transduction"/>
    <property type="evidence" value="ECO:0007669"/>
    <property type="project" value="InterPro"/>
</dbReference>
<dbReference type="InterPro" id="IPR000157">
    <property type="entry name" value="TIR_dom"/>
</dbReference>
<dbReference type="Proteomes" id="UP001324115">
    <property type="component" value="Unassembled WGS sequence"/>
</dbReference>
<evidence type="ECO:0000313" key="3">
    <source>
        <dbReference type="EMBL" id="KAK4570788.1"/>
    </source>
</evidence>
<protein>
    <recommendedName>
        <fullName evidence="2">TIR domain-containing protein</fullName>
    </recommendedName>
</protein>
<dbReference type="PROSITE" id="PS50104">
    <property type="entry name" value="TIR"/>
    <property type="match status" value="1"/>
</dbReference>
<organism evidence="3 4">
    <name type="scientific">Quercus rubra</name>
    <name type="common">Northern red oak</name>
    <name type="synonym">Quercus borealis</name>
    <dbReference type="NCBI Taxonomy" id="3512"/>
    <lineage>
        <taxon>Eukaryota</taxon>
        <taxon>Viridiplantae</taxon>
        <taxon>Streptophyta</taxon>
        <taxon>Embryophyta</taxon>
        <taxon>Tracheophyta</taxon>
        <taxon>Spermatophyta</taxon>
        <taxon>Magnoliopsida</taxon>
        <taxon>eudicotyledons</taxon>
        <taxon>Gunneridae</taxon>
        <taxon>Pentapetalae</taxon>
        <taxon>rosids</taxon>
        <taxon>fabids</taxon>
        <taxon>Fagales</taxon>
        <taxon>Fagaceae</taxon>
        <taxon>Quercus</taxon>
    </lineage>
</organism>
<gene>
    <name evidence="3" type="ORF">RGQ29_029581</name>
</gene>
<accession>A0AAN7EFM6</accession>
<dbReference type="Gene3D" id="3.40.50.10140">
    <property type="entry name" value="Toll/interleukin-1 receptor homology (TIR) domain"/>
    <property type="match status" value="1"/>
</dbReference>
<dbReference type="Pfam" id="PF01582">
    <property type="entry name" value="TIR"/>
    <property type="match status" value="1"/>
</dbReference>
<proteinExistence type="predicted"/>
<keyword evidence="1" id="KW-0520">NAD</keyword>
<dbReference type="InterPro" id="IPR035897">
    <property type="entry name" value="Toll_tir_struct_dom_sf"/>
</dbReference>
<name>A0AAN7EFM6_QUERU</name>
<dbReference type="EMBL" id="JAXUIC010000009">
    <property type="protein sequence ID" value="KAK4570788.1"/>
    <property type="molecule type" value="Genomic_DNA"/>
</dbReference>
<evidence type="ECO:0000256" key="1">
    <source>
        <dbReference type="ARBA" id="ARBA00023027"/>
    </source>
</evidence>
<dbReference type="SUPFAM" id="SSF52200">
    <property type="entry name" value="Toll/Interleukin receptor TIR domain"/>
    <property type="match status" value="1"/>
</dbReference>
<dbReference type="PANTHER" id="PTHR32009">
    <property type="entry name" value="TMV RESISTANCE PROTEIN N-LIKE"/>
    <property type="match status" value="1"/>
</dbReference>
<evidence type="ECO:0000259" key="2">
    <source>
        <dbReference type="PROSITE" id="PS50104"/>
    </source>
</evidence>
<keyword evidence="4" id="KW-1185">Reference proteome</keyword>
<sequence>MSTQKDWSSCPSTATWKYDVFLSFRGKDSRNSFVSHLYFALKQKGILTFKDDVRLERGKPISDLLEAIEELKFAIVIFLKKLCIFKMVFGGTCEDC</sequence>
<evidence type="ECO:0000313" key="4">
    <source>
        <dbReference type="Proteomes" id="UP001324115"/>
    </source>
</evidence>
<dbReference type="PANTHER" id="PTHR32009:SF152">
    <property type="entry name" value="NEUTRAL_ALKALINE INVERTASE"/>
    <property type="match status" value="1"/>
</dbReference>
<feature type="domain" description="TIR" evidence="2">
    <location>
        <begin position="16"/>
        <end position="96"/>
    </location>
</feature>